<reference evidence="3" key="2">
    <citation type="submission" date="2014-07" db="EMBL/GenBank/DDBJ databases">
        <authorList>
            <person name="Hull J."/>
        </authorList>
    </citation>
    <scope>NUCLEOTIDE SEQUENCE</scope>
</reference>
<reference evidence="4" key="3">
    <citation type="submission" date="2014-09" db="EMBL/GenBank/DDBJ databases">
        <authorList>
            <person name="Magalhaes I.L.F."/>
            <person name="Oliveira U."/>
            <person name="Santos F.R."/>
            <person name="Vidigal T.H.D.A."/>
            <person name="Brescovit A.D."/>
            <person name="Santos A.J."/>
        </authorList>
    </citation>
    <scope>NUCLEOTIDE SEQUENCE</scope>
</reference>
<dbReference type="InterPro" id="IPR001254">
    <property type="entry name" value="Trypsin_dom"/>
</dbReference>
<dbReference type="Pfam" id="PF00089">
    <property type="entry name" value="Trypsin"/>
    <property type="match status" value="1"/>
</dbReference>
<dbReference type="InterPro" id="IPR043504">
    <property type="entry name" value="Peptidase_S1_PA_chymotrypsin"/>
</dbReference>
<dbReference type="AlphaFoldDB" id="A0A0A9Z859"/>
<name>A0A0A9Z859_LYGHE</name>
<evidence type="ECO:0000256" key="1">
    <source>
        <dbReference type="SAM" id="SignalP"/>
    </source>
</evidence>
<feature type="domain" description="Peptidase S1" evidence="2">
    <location>
        <begin position="75"/>
        <end position="102"/>
    </location>
</feature>
<organism evidence="3">
    <name type="scientific">Lygus hesperus</name>
    <name type="common">Western plant bug</name>
    <dbReference type="NCBI Taxonomy" id="30085"/>
    <lineage>
        <taxon>Eukaryota</taxon>
        <taxon>Metazoa</taxon>
        <taxon>Ecdysozoa</taxon>
        <taxon>Arthropoda</taxon>
        <taxon>Hexapoda</taxon>
        <taxon>Insecta</taxon>
        <taxon>Pterygota</taxon>
        <taxon>Neoptera</taxon>
        <taxon>Paraneoptera</taxon>
        <taxon>Hemiptera</taxon>
        <taxon>Heteroptera</taxon>
        <taxon>Panheteroptera</taxon>
        <taxon>Cimicomorpha</taxon>
        <taxon>Miridae</taxon>
        <taxon>Mirini</taxon>
        <taxon>Lygus</taxon>
    </lineage>
</organism>
<dbReference type="GO" id="GO:0006508">
    <property type="term" value="P:proteolysis"/>
    <property type="evidence" value="ECO:0007669"/>
    <property type="project" value="InterPro"/>
</dbReference>
<feature type="signal peptide" evidence="1">
    <location>
        <begin position="1"/>
        <end position="19"/>
    </location>
</feature>
<dbReference type="GO" id="GO:0004252">
    <property type="term" value="F:serine-type endopeptidase activity"/>
    <property type="evidence" value="ECO:0007669"/>
    <property type="project" value="InterPro"/>
</dbReference>
<dbReference type="Gene3D" id="2.40.10.10">
    <property type="entry name" value="Trypsin-like serine proteases"/>
    <property type="match status" value="1"/>
</dbReference>
<feature type="chain" id="PRO_5015034116" evidence="1">
    <location>
        <begin position="20"/>
        <end position="147"/>
    </location>
</feature>
<dbReference type="SUPFAM" id="SSF50494">
    <property type="entry name" value="Trypsin-like serine proteases"/>
    <property type="match status" value="2"/>
</dbReference>
<dbReference type="EMBL" id="GBRD01008362">
    <property type="protein sequence ID" value="JAG57459.1"/>
    <property type="molecule type" value="Transcribed_RNA"/>
</dbReference>
<protein>
    <submittedName>
        <fullName evidence="3">Proproteinase E</fullName>
    </submittedName>
</protein>
<evidence type="ECO:0000313" key="4">
    <source>
        <dbReference type="EMBL" id="JAG57459.1"/>
    </source>
</evidence>
<proteinExistence type="predicted"/>
<dbReference type="EMBL" id="GBHO01004061">
    <property type="protein sequence ID" value="JAG39543.1"/>
    <property type="molecule type" value="Transcribed_RNA"/>
</dbReference>
<reference evidence="3" key="1">
    <citation type="journal article" date="2014" name="PLoS ONE">
        <title>Transcriptome-Based Identification of ABC Transporters in the Western Tarnished Plant Bug Lygus hesperus.</title>
        <authorList>
            <person name="Hull J.J."/>
            <person name="Chaney K."/>
            <person name="Geib S.M."/>
            <person name="Fabrick J.A."/>
            <person name="Brent C.S."/>
            <person name="Walsh D."/>
            <person name="Lavine L.C."/>
        </authorList>
    </citation>
    <scope>NUCLEOTIDE SEQUENCE</scope>
</reference>
<dbReference type="InterPro" id="IPR009003">
    <property type="entry name" value="Peptidase_S1_PA"/>
</dbReference>
<gene>
    <name evidence="3" type="primary">CAC3_0</name>
    <name evidence="3" type="ORF">CM83_1249</name>
</gene>
<sequence length="147" mass="16939">MNWISLLALWSVVYSRCFAVLENGNGKRRFKRLIYGLELSSHHQLNTYYMVALKKFHGCENALEAEREAKCDEYHHKCGGALIAPDFVLTACHCIIYEHYQVEGDVAPDFSETFEKWTTSTTPKPGATVKRIFIRRQPLHPLHNLLS</sequence>
<accession>A0A0A9Z859</accession>
<evidence type="ECO:0000259" key="2">
    <source>
        <dbReference type="Pfam" id="PF00089"/>
    </source>
</evidence>
<keyword evidence="1" id="KW-0732">Signal</keyword>
<feature type="non-terminal residue" evidence="3">
    <location>
        <position position="147"/>
    </location>
</feature>
<evidence type="ECO:0000313" key="3">
    <source>
        <dbReference type="EMBL" id="JAG39543.1"/>
    </source>
</evidence>